<organism evidence="1 2">
    <name type="scientific">Rhodopirellula bahusiensis</name>
    <dbReference type="NCBI Taxonomy" id="2014065"/>
    <lineage>
        <taxon>Bacteria</taxon>
        <taxon>Pseudomonadati</taxon>
        <taxon>Planctomycetota</taxon>
        <taxon>Planctomycetia</taxon>
        <taxon>Pirellulales</taxon>
        <taxon>Pirellulaceae</taxon>
        <taxon>Rhodopirellula</taxon>
    </lineage>
</organism>
<comment type="caution">
    <text evidence="1">The sequence shown here is derived from an EMBL/GenBank/DDBJ whole genome shotgun (WGS) entry which is preliminary data.</text>
</comment>
<evidence type="ECO:0000313" key="2">
    <source>
        <dbReference type="Proteomes" id="UP000225740"/>
    </source>
</evidence>
<dbReference type="AlphaFoldDB" id="A0A2G1W172"/>
<sequence length="65" mass="7193">MTQGILLRDLCIEDSSPRPLPTALRKAVQVFPLGLLGVPCHRPLGSVYYETAANADRLMELRLDT</sequence>
<evidence type="ECO:0000313" key="1">
    <source>
        <dbReference type="EMBL" id="PHQ32773.1"/>
    </source>
</evidence>
<proteinExistence type="predicted"/>
<gene>
    <name evidence="1" type="ORF">CEE69_23580</name>
</gene>
<accession>A0A2G1W172</accession>
<name>A0A2G1W172_9BACT</name>
<dbReference type="Proteomes" id="UP000225740">
    <property type="component" value="Unassembled WGS sequence"/>
</dbReference>
<dbReference type="EMBL" id="NIZW01000022">
    <property type="protein sequence ID" value="PHQ32773.1"/>
    <property type="molecule type" value="Genomic_DNA"/>
</dbReference>
<reference evidence="1 2" key="1">
    <citation type="submission" date="2017-06" db="EMBL/GenBank/DDBJ databases">
        <title>Description of Rhodopirellula bahusiensis sp. nov.</title>
        <authorList>
            <person name="Kizina J."/>
            <person name="Harder J."/>
        </authorList>
    </citation>
    <scope>NUCLEOTIDE SEQUENCE [LARGE SCALE GENOMIC DNA]</scope>
    <source>
        <strain evidence="1 2">SWK21</strain>
    </source>
</reference>
<protein>
    <submittedName>
        <fullName evidence="1">Uncharacterized protein</fullName>
    </submittedName>
</protein>
<keyword evidence="2" id="KW-1185">Reference proteome</keyword>